<dbReference type="GO" id="GO:0050545">
    <property type="term" value="F:sulfopyruvate decarboxylase activity"/>
    <property type="evidence" value="ECO:0007669"/>
    <property type="project" value="TreeGrafter"/>
</dbReference>
<evidence type="ECO:0000256" key="2">
    <source>
        <dbReference type="ARBA" id="ARBA00009997"/>
    </source>
</evidence>
<name>A0A9D7K4B6_9PROT</name>
<comment type="similarity">
    <text evidence="2">Belongs to the ComB family.</text>
</comment>
<keyword evidence="6" id="KW-0460">Magnesium</keyword>
<proteinExistence type="inferred from homology"/>
<evidence type="ECO:0000313" key="8">
    <source>
        <dbReference type="EMBL" id="MBK8525218.1"/>
    </source>
</evidence>
<gene>
    <name evidence="8" type="ORF">IPL58_15000</name>
</gene>
<dbReference type="GO" id="GO:0050532">
    <property type="term" value="F:2-phosphosulfolactate phosphatase activity"/>
    <property type="evidence" value="ECO:0007669"/>
    <property type="project" value="UniProtKB-EC"/>
</dbReference>
<protein>
    <recommendedName>
        <fullName evidence="4">Probable 2-phosphosulfolactate phosphatase</fullName>
        <ecNumber evidence="3">3.1.3.71</ecNumber>
    </recommendedName>
</protein>
<dbReference type="Pfam" id="PF04029">
    <property type="entry name" value="2-ph_phosp"/>
    <property type="match status" value="1"/>
</dbReference>
<dbReference type="Proteomes" id="UP000886689">
    <property type="component" value="Unassembled WGS sequence"/>
</dbReference>
<accession>A0A9D7K4B6</accession>
<dbReference type="EC" id="3.1.3.71" evidence="3"/>
<comment type="caution">
    <text evidence="8">The sequence shown here is derived from an EMBL/GenBank/DDBJ whole genome shotgun (WGS) entry which is preliminary data.</text>
</comment>
<sequence length="235" mass="25400">MRTRRLFLNRLDPTTAPHDVVVVIDVLRSFTTAAYAFAAGACRIHPVETVAEAMHLQRLNPAALTTGAIAGGDPVREFDYGNSPTALAGADLHGRTLIQTTAAGVRGLLRFADARTVYAGTLVCAHATARAIHQSDSAEVTLLITGEWVDRDGDEDVACADYLEALLQEKSPDPQPFEQRVRDSDFGRRFSAGDNPNLPLSDLDLCAQADRFDFSMSAVRQAGHFILLPSHSDLA</sequence>
<keyword evidence="5" id="KW-0378">Hydrolase</keyword>
<dbReference type="SUPFAM" id="SSF142823">
    <property type="entry name" value="ComB-like"/>
    <property type="match status" value="1"/>
</dbReference>
<organism evidence="8 9">
    <name type="scientific">Candidatus Proximibacter danicus</name>
    <dbReference type="NCBI Taxonomy" id="2954365"/>
    <lineage>
        <taxon>Bacteria</taxon>
        <taxon>Pseudomonadati</taxon>
        <taxon>Pseudomonadota</taxon>
        <taxon>Betaproteobacteria</taxon>
        <taxon>Candidatus Proximibacter</taxon>
    </lineage>
</organism>
<evidence type="ECO:0000256" key="7">
    <source>
        <dbReference type="ARBA" id="ARBA00033711"/>
    </source>
</evidence>
<dbReference type="GO" id="GO:0000287">
    <property type="term" value="F:magnesium ion binding"/>
    <property type="evidence" value="ECO:0007669"/>
    <property type="project" value="InterPro"/>
</dbReference>
<dbReference type="PANTHER" id="PTHR37311">
    <property type="entry name" value="2-PHOSPHOSULFOLACTATE PHOSPHATASE-RELATED"/>
    <property type="match status" value="1"/>
</dbReference>
<reference evidence="8" key="1">
    <citation type="submission" date="2020-10" db="EMBL/GenBank/DDBJ databases">
        <title>Connecting structure to function with the recovery of over 1000 high-quality activated sludge metagenome-assembled genomes encoding full-length rRNA genes using long-read sequencing.</title>
        <authorList>
            <person name="Singleton C.M."/>
            <person name="Petriglieri F."/>
            <person name="Kristensen J.M."/>
            <person name="Kirkegaard R.H."/>
            <person name="Michaelsen T.Y."/>
            <person name="Andersen M.H."/>
            <person name="Karst S.M."/>
            <person name="Dueholm M.S."/>
            <person name="Nielsen P.H."/>
            <person name="Albertsen M."/>
        </authorList>
    </citation>
    <scope>NUCLEOTIDE SEQUENCE</scope>
    <source>
        <strain evidence="8">Hirt_18-Q3-R61-65_BATAC.395</strain>
    </source>
</reference>
<dbReference type="EMBL" id="JADJUC010000028">
    <property type="protein sequence ID" value="MBK8525218.1"/>
    <property type="molecule type" value="Genomic_DNA"/>
</dbReference>
<evidence type="ECO:0000256" key="3">
    <source>
        <dbReference type="ARBA" id="ARBA00012953"/>
    </source>
</evidence>
<evidence type="ECO:0000256" key="6">
    <source>
        <dbReference type="ARBA" id="ARBA00022842"/>
    </source>
</evidence>
<evidence type="ECO:0000256" key="5">
    <source>
        <dbReference type="ARBA" id="ARBA00022801"/>
    </source>
</evidence>
<evidence type="ECO:0000256" key="4">
    <source>
        <dbReference type="ARBA" id="ARBA00021948"/>
    </source>
</evidence>
<dbReference type="AlphaFoldDB" id="A0A9D7K4B6"/>
<dbReference type="InterPro" id="IPR036702">
    <property type="entry name" value="ComB-like_sf"/>
</dbReference>
<evidence type="ECO:0000313" key="9">
    <source>
        <dbReference type="Proteomes" id="UP000886689"/>
    </source>
</evidence>
<comment type="cofactor">
    <cofactor evidence="1">
        <name>Mg(2+)</name>
        <dbReference type="ChEBI" id="CHEBI:18420"/>
    </cofactor>
</comment>
<dbReference type="PANTHER" id="PTHR37311:SF1">
    <property type="entry name" value="2-PHOSPHOSULFOLACTATE PHOSPHATASE-RELATED"/>
    <property type="match status" value="1"/>
</dbReference>
<comment type="catalytic activity">
    <reaction evidence="7">
        <text>(2R)-O-phospho-3-sulfolactate + H2O = (2R)-3-sulfolactate + phosphate</text>
        <dbReference type="Rhea" id="RHEA:23416"/>
        <dbReference type="ChEBI" id="CHEBI:15377"/>
        <dbReference type="ChEBI" id="CHEBI:15597"/>
        <dbReference type="ChEBI" id="CHEBI:43474"/>
        <dbReference type="ChEBI" id="CHEBI:58738"/>
        <dbReference type="EC" id="3.1.3.71"/>
    </reaction>
</comment>
<dbReference type="InterPro" id="IPR005238">
    <property type="entry name" value="ComB-like"/>
</dbReference>
<evidence type="ECO:0000256" key="1">
    <source>
        <dbReference type="ARBA" id="ARBA00001946"/>
    </source>
</evidence>
<dbReference type="Gene3D" id="3.90.1560.10">
    <property type="entry name" value="ComB-like"/>
    <property type="match status" value="1"/>
</dbReference>